<evidence type="ECO:0000256" key="4">
    <source>
        <dbReference type="ARBA" id="ARBA00023163"/>
    </source>
</evidence>
<dbReference type="InterPro" id="IPR036390">
    <property type="entry name" value="WH_DNA-bd_sf"/>
</dbReference>
<dbReference type="Gene3D" id="1.10.10.10">
    <property type="entry name" value="Winged helix-like DNA-binding domain superfamily/Winged helix DNA-binding domain"/>
    <property type="match status" value="1"/>
</dbReference>
<keyword evidence="3" id="KW-0238">DNA-binding</keyword>
<dbReference type="Pfam" id="PF03466">
    <property type="entry name" value="LysR_substrate"/>
    <property type="match status" value="1"/>
</dbReference>
<proteinExistence type="inferred from homology"/>
<dbReference type="InterPro" id="IPR050950">
    <property type="entry name" value="HTH-type_LysR_regulators"/>
</dbReference>
<dbReference type="SUPFAM" id="SSF46785">
    <property type="entry name" value="Winged helix' DNA-binding domain"/>
    <property type="match status" value="1"/>
</dbReference>
<dbReference type="Pfam" id="PF00126">
    <property type="entry name" value="HTH_1"/>
    <property type="match status" value="1"/>
</dbReference>
<dbReference type="PANTHER" id="PTHR30419:SF2">
    <property type="entry name" value="LYSR FAMILY TRANSCRIPTIONAL REGULATOR"/>
    <property type="match status" value="1"/>
</dbReference>
<keyword evidence="7" id="KW-1185">Reference proteome</keyword>
<dbReference type="SUPFAM" id="SSF53850">
    <property type="entry name" value="Periplasmic binding protein-like II"/>
    <property type="match status" value="1"/>
</dbReference>
<evidence type="ECO:0000256" key="1">
    <source>
        <dbReference type="ARBA" id="ARBA00009437"/>
    </source>
</evidence>
<dbReference type="InterPro" id="IPR036388">
    <property type="entry name" value="WH-like_DNA-bd_sf"/>
</dbReference>
<keyword evidence="2" id="KW-0805">Transcription regulation</keyword>
<sequence length="322" mass="33651">MINLNRFDLVTLRLFVAVLDAGSLTAGAERFGISLAAASKRIAELEQHCGLALLQRGARGVTATAAGIALHRHAIEVIARLEQMALALDDLHGGATGQLRLWANPSAFGGFLPQLLADYAQAHPQVRIDLEDALSEDGVRAVRDGAAELAVIGDNVPTEGLETAVCHVDQLVLLLPAGHALAAGSADVPVPIEQALGHDLISLARRASLTRQVMAAGEAVGLNPRIRVQVRSFDAMCRMVACGLGLAVLPQAAAAFHVDSLGLVQRPLSGLLTERRLLLVMRRREALSPPAAALLAMVEAAMPGTAAGLPSADPPAERAQGR</sequence>
<evidence type="ECO:0000259" key="5">
    <source>
        <dbReference type="PROSITE" id="PS50931"/>
    </source>
</evidence>
<evidence type="ECO:0000313" key="7">
    <source>
        <dbReference type="Proteomes" id="UP001368500"/>
    </source>
</evidence>
<dbReference type="EMBL" id="JBBUTF010000012">
    <property type="protein sequence ID" value="MEK8027012.1"/>
    <property type="molecule type" value="Genomic_DNA"/>
</dbReference>
<gene>
    <name evidence="6" type="ORF">AACH11_13665</name>
</gene>
<evidence type="ECO:0000256" key="3">
    <source>
        <dbReference type="ARBA" id="ARBA00023125"/>
    </source>
</evidence>
<keyword evidence="4" id="KW-0804">Transcription</keyword>
<dbReference type="InterPro" id="IPR000847">
    <property type="entry name" value="LysR_HTH_N"/>
</dbReference>
<reference evidence="6 7" key="1">
    <citation type="submission" date="2024-04" db="EMBL/GenBank/DDBJ databases">
        <title>Novel species of the genus Ideonella isolated from streams.</title>
        <authorList>
            <person name="Lu H."/>
        </authorList>
    </citation>
    <scope>NUCLEOTIDE SEQUENCE [LARGE SCALE GENOMIC DNA]</scope>
    <source>
        <strain evidence="6 7">BYS139W</strain>
    </source>
</reference>
<name>A0ABU9BAT6_9BURK</name>
<accession>A0ABU9BAT6</accession>
<dbReference type="PANTHER" id="PTHR30419">
    <property type="entry name" value="HTH-TYPE TRANSCRIPTIONAL REGULATOR YBHD"/>
    <property type="match status" value="1"/>
</dbReference>
<evidence type="ECO:0000313" key="6">
    <source>
        <dbReference type="EMBL" id="MEK8027012.1"/>
    </source>
</evidence>
<dbReference type="Gene3D" id="3.40.190.290">
    <property type="match status" value="1"/>
</dbReference>
<dbReference type="RefSeq" id="WP_341374795.1">
    <property type="nucleotide sequence ID" value="NZ_JBBUTF010000012.1"/>
</dbReference>
<dbReference type="Proteomes" id="UP001368500">
    <property type="component" value="Unassembled WGS sequence"/>
</dbReference>
<dbReference type="PROSITE" id="PS50931">
    <property type="entry name" value="HTH_LYSR"/>
    <property type="match status" value="1"/>
</dbReference>
<protein>
    <submittedName>
        <fullName evidence="6">LysR substrate-binding domain-containing protein</fullName>
    </submittedName>
</protein>
<comment type="similarity">
    <text evidence="1">Belongs to the LysR transcriptional regulatory family.</text>
</comment>
<organism evidence="6 7">
    <name type="scientific">Pseudaquabacterium rugosum</name>
    <dbReference type="NCBI Taxonomy" id="2984194"/>
    <lineage>
        <taxon>Bacteria</taxon>
        <taxon>Pseudomonadati</taxon>
        <taxon>Pseudomonadota</taxon>
        <taxon>Betaproteobacteria</taxon>
        <taxon>Burkholderiales</taxon>
        <taxon>Sphaerotilaceae</taxon>
        <taxon>Pseudaquabacterium</taxon>
    </lineage>
</organism>
<dbReference type="InterPro" id="IPR005119">
    <property type="entry name" value="LysR_subst-bd"/>
</dbReference>
<evidence type="ECO:0000256" key="2">
    <source>
        <dbReference type="ARBA" id="ARBA00023015"/>
    </source>
</evidence>
<comment type="caution">
    <text evidence="6">The sequence shown here is derived from an EMBL/GenBank/DDBJ whole genome shotgun (WGS) entry which is preliminary data.</text>
</comment>
<feature type="domain" description="HTH lysR-type" evidence="5">
    <location>
        <begin position="12"/>
        <end position="64"/>
    </location>
</feature>